<sequence>MAIRTAQLHDVERMAELADLKRTECERFSPTFWRKAEGAKDGQITFFRTLLERPKVIALVWDEGGVEGFIIGSVVPPPPVYDPGKNVCVVDDFVVSNSERWSTVGVALLDAVREKGEGLEARLSVVVCGHLDEPKRAMLRENGFAIASEWYVNPA</sequence>
<dbReference type="SUPFAM" id="SSF55729">
    <property type="entry name" value="Acyl-CoA N-acyltransferases (Nat)"/>
    <property type="match status" value="1"/>
</dbReference>
<accession>A0A6J4V608</accession>
<evidence type="ECO:0000313" key="2">
    <source>
        <dbReference type="EMBL" id="CAA9567885.1"/>
    </source>
</evidence>
<dbReference type="InterPro" id="IPR000182">
    <property type="entry name" value="GNAT_dom"/>
</dbReference>
<feature type="domain" description="N-acetyltransferase" evidence="1">
    <location>
        <begin position="1"/>
        <end position="155"/>
    </location>
</feature>
<gene>
    <name evidence="2" type="ORF">AVDCRST_MAG86-1359</name>
</gene>
<protein>
    <recommendedName>
        <fullName evidence="1">N-acetyltransferase domain-containing protein</fullName>
    </recommendedName>
</protein>
<dbReference type="AlphaFoldDB" id="A0A6J4V608"/>
<reference evidence="2" key="1">
    <citation type="submission" date="2020-02" db="EMBL/GenBank/DDBJ databases">
        <authorList>
            <person name="Meier V. D."/>
        </authorList>
    </citation>
    <scope>NUCLEOTIDE SEQUENCE</scope>
    <source>
        <strain evidence="2">AVDCRST_MAG86</strain>
    </source>
</reference>
<dbReference type="InterPro" id="IPR016181">
    <property type="entry name" value="Acyl_CoA_acyltransferase"/>
</dbReference>
<evidence type="ECO:0000259" key="1">
    <source>
        <dbReference type="PROSITE" id="PS51186"/>
    </source>
</evidence>
<organism evidence="2">
    <name type="scientific">uncultured Truepera sp</name>
    <dbReference type="NCBI Taxonomy" id="543023"/>
    <lineage>
        <taxon>Bacteria</taxon>
        <taxon>Thermotogati</taxon>
        <taxon>Deinococcota</taxon>
        <taxon>Deinococci</taxon>
        <taxon>Trueperales</taxon>
        <taxon>Trueperaceae</taxon>
        <taxon>Truepera</taxon>
        <taxon>environmental samples</taxon>
    </lineage>
</organism>
<name>A0A6J4V608_9DEIN</name>
<dbReference type="EMBL" id="CADCWP010000090">
    <property type="protein sequence ID" value="CAA9567885.1"/>
    <property type="molecule type" value="Genomic_DNA"/>
</dbReference>
<dbReference type="PROSITE" id="PS51186">
    <property type="entry name" value="GNAT"/>
    <property type="match status" value="1"/>
</dbReference>
<dbReference type="GO" id="GO:0016747">
    <property type="term" value="F:acyltransferase activity, transferring groups other than amino-acyl groups"/>
    <property type="evidence" value="ECO:0007669"/>
    <property type="project" value="InterPro"/>
</dbReference>
<dbReference type="Gene3D" id="3.40.630.30">
    <property type="match status" value="1"/>
</dbReference>
<proteinExistence type="predicted"/>